<sequence length="83" mass="9224">MLLNLLTHVLLCVLVSCFICFFKSVSSLHCFHNLCNLLSSIWSRSVCTTSGQLPLDLPLPLILLSKPLALSGSYPLSWKLIYS</sequence>
<protein>
    <recommendedName>
        <fullName evidence="4">Secreted protein</fullName>
    </recommendedName>
</protein>
<proteinExistence type="predicted"/>
<keyword evidence="3" id="KW-1185">Reference proteome</keyword>
<dbReference type="EMBL" id="JADNRY010000004">
    <property type="protein sequence ID" value="KAF9077396.1"/>
    <property type="molecule type" value="Genomic_DNA"/>
</dbReference>
<feature type="signal peptide" evidence="1">
    <location>
        <begin position="1"/>
        <end position="27"/>
    </location>
</feature>
<dbReference type="Proteomes" id="UP000772434">
    <property type="component" value="Unassembled WGS sequence"/>
</dbReference>
<evidence type="ECO:0000313" key="2">
    <source>
        <dbReference type="EMBL" id="KAF9077396.1"/>
    </source>
</evidence>
<reference evidence="2" key="1">
    <citation type="submission" date="2020-11" db="EMBL/GenBank/DDBJ databases">
        <authorList>
            <consortium name="DOE Joint Genome Institute"/>
            <person name="Ahrendt S."/>
            <person name="Riley R."/>
            <person name="Andreopoulos W."/>
            <person name="Labutti K."/>
            <person name="Pangilinan J."/>
            <person name="Ruiz-Duenas F.J."/>
            <person name="Barrasa J.M."/>
            <person name="Sanchez-Garcia M."/>
            <person name="Camarero S."/>
            <person name="Miyauchi S."/>
            <person name="Serrano A."/>
            <person name="Linde D."/>
            <person name="Babiker R."/>
            <person name="Drula E."/>
            <person name="Ayuso-Fernandez I."/>
            <person name="Pacheco R."/>
            <person name="Padilla G."/>
            <person name="Ferreira P."/>
            <person name="Barriuso J."/>
            <person name="Kellner H."/>
            <person name="Castanera R."/>
            <person name="Alfaro M."/>
            <person name="Ramirez L."/>
            <person name="Pisabarro A.G."/>
            <person name="Kuo A."/>
            <person name="Tritt A."/>
            <person name="Lipzen A."/>
            <person name="He G."/>
            <person name="Yan M."/>
            <person name="Ng V."/>
            <person name="Cullen D."/>
            <person name="Martin F."/>
            <person name="Rosso M.-N."/>
            <person name="Henrissat B."/>
            <person name="Hibbett D."/>
            <person name="Martinez A.T."/>
            <person name="Grigoriev I.V."/>
        </authorList>
    </citation>
    <scope>NUCLEOTIDE SEQUENCE</scope>
    <source>
        <strain evidence="2">AH 40177</strain>
    </source>
</reference>
<gene>
    <name evidence="2" type="ORF">BDP27DRAFT_1312344</name>
</gene>
<name>A0A9P5Q8S9_9AGAR</name>
<organism evidence="2 3">
    <name type="scientific">Rhodocollybia butyracea</name>
    <dbReference type="NCBI Taxonomy" id="206335"/>
    <lineage>
        <taxon>Eukaryota</taxon>
        <taxon>Fungi</taxon>
        <taxon>Dikarya</taxon>
        <taxon>Basidiomycota</taxon>
        <taxon>Agaricomycotina</taxon>
        <taxon>Agaricomycetes</taxon>
        <taxon>Agaricomycetidae</taxon>
        <taxon>Agaricales</taxon>
        <taxon>Marasmiineae</taxon>
        <taxon>Omphalotaceae</taxon>
        <taxon>Rhodocollybia</taxon>
    </lineage>
</organism>
<accession>A0A9P5Q8S9</accession>
<comment type="caution">
    <text evidence="2">The sequence shown here is derived from an EMBL/GenBank/DDBJ whole genome shotgun (WGS) entry which is preliminary data.</text>
</comment>
<evidence type="ECO:0000256" key="1">
    <source>
        <dbReference type="SAM" id="SignalP"/>
    </source>
</evidence>
<feature type="chain" id="PRO_5040144389" description="Secreted protein" evidence="1">
    <location>
        <begin position="28"/>
        <end position="83"/>
    </location>
</feature>
<evidence type="ECO:0000313" key="3">
    <source>
        <dbReference type="Proteomes" id="UP000772434"/>
    </source>
</evidence>
<evidence type="ECO:0008006" key="4">
    <source>
        <dbReference type="Google" id="ProtNLM"/>
    </source>
</evidence>
<dbReference type="AlphaFoldDB" id="A0A9P5Q8S9"/>
<keyword evidence="1" id="KW-0732">Signal</keyword>